<reference evidence="1 2" key="1">
    <citation type="journal article" date="2019" name="Int. J. Syst. Evol. Microbiol.">
        <title>The Global Catalogue of Microorganisms (GCM) 10K type strain sequencing project: providing services to taxonomists for standard genome sequencing and annotation.</title>
        <authorList>
            <consortium name="The Broad Institute Genomics Platform"/>
            <consortium name="The Broad Institute Genome Sequencing Center for Infectious Disease"/>
            <person name="Wu L."/>
            <person name="Ma J."/>
        </authorList>
    </citation>
    <scope>NUCLEOTIDE SEQUENCE [LARGE SCALE GENOMIC DNA]</scope>
    <source>
        <strain evidence="1 2">JCM 13581</strain>
    </source>
</reference>
<comment type="caution">
    <text evidence="1">The sequence shown here is derived from an EMBL/GenBank/DDBJ whole genome shotgun (WGS) entry which is preliminary data.</text>
</comment>
<proteinExistence type="predicted"/>
<organism evidence="1 2">
    <name type="scientific">Streptomyces sodiiphilus</name>
    <dbReference type="NCBI Taxonomy" id="226217"/>
    <lineage>
        <taxon>Bacteria</taxon>
        <taxon>Bacillati</taxon>
        <taxon>Actinomycetota</taxon>
        <taxon>Actinomycetes</taxon>
        <taxon>Kitasatosporales</taxon>
        <taxon>Streptomycetaceae</taxon>
        <taxon>Streptomyces</taxon>
    </lineage>
</organism>
<sequence>MNGTAADSAAARSVLRAWRAGERETFVQLLVGLAQAQEHPRNPTLFVHILFRLAMRETSTTDRESISRFLTSATEKLRGHIEFDPPVAVVLFRAALGAPQALRDVPVGITVALELALAALMLVDTSDDELDRILGEAGRLVSQSAGAV</sequence>
<evidence type="ECO:0008006" key="3">
    <source>
        <dbReference type="Google" id="ProtNLM"/>
    </source>
</evidence>
<keyword evidence="2" id="KW-1185">Reference proteome</keyword>
<name>A0ABN2PQU1_9ACTN</name>
<dbReference type="Proteomes" id="UP001501303">
    <property type="component" value="Unassembled WGS sequence"/>
</dbReference>
<gene>
    <name evidence="1" type="ORF">GCM10009716_39350</name>
</gene>
<evidence type="ECO:0000313" key="2">
    <source>
        <dbReference type="Proteomes" id="UP001501303"/>
    </source>
</evidence>
<protein>
    <recommendedName>
        <fullName evidence="3">TetR family transcriptional regulator</fullName>
    </recommendedName>
</protein>
<accession>A0ABN2PQU1</accession>
<dbReference type="EMBL" id="BAAAMJ010000046">
    <property type="protein sequence ID" value="GAA1927461.1"/>
    <property type="molecule type" value="Genomic_DNA"/>
</dbReference>
<dbReference type="RefSeq" id="WP_344264292.1">
    <property type="nucleotide sequence ID" value="NZ_BAAAMJ010000046.1"/>
</dbReference>
<evidence type="ECO:0000313" key="1">
    <source>
        <dbReference type="EMBL" id="GAA1927461.1"/>
    </source>
</evidence>